<dbReference type="PANTHER" id="PTHR24271">
    <property type="entry name" value="KALLIKREIN-RELATED"/>
    <property type="match status" value="1"/>
</dbReference>
<protein>
    <recommendedName>
        <fullName evidence="2">Peptidase S1 domain-containing protein</fullName>
    </recommendedName>
</protein>
<reference evidence="3" key="1">
    <citation type="submission" date="2025-08" db="UniProtKB">
        <authorList>
            <consortium name="Ensembl"/>
        </authorList>
    </citation>
    <scope>IDENTIFICATION</scope>
</reference>
<dbReference type="SUPFAM" id="SSF50494">
    <property type="entry name" value="Trypsin-like serine proteases"/>
    <property type="match status" value="1"/>
</dbReference>
<reference evidence="3" key="2">
    <citation type="submission" date="2025-09" db="UniProtKB">
        <authorList>
            <consortium name="Ensembl"/>
        </authorList>
    </citation>
    <scope>IDENTIFICATION</scope>
</reference>
<dbReference type="PROSITE" id="PS50240">
    <property type="entry name" value="TRYPSIN_DOM"/>
    <property type="match status" value="1"/>
</dbReference>
<feature type="domain" description="Peptidase S1" evidence="2">
    <location>
        <begin position="24"/>
        <end position="218"/>
    </location>
</feature>
<dbReference type="PROSITE" id="PS00134">
    <property type="entry name" value="TRYPSIN_HIS"/>
    <property type="match status" value="1"/>
</dbReference>
<dbReference type="SMART" id="SM00020">
    <property type="entry name" value="Tryp_SPc"/>
    <property type="match status" value="1"/>
</dbReference>
<evidence type="ECO:0000313" key="3">
    <source>
        <dbReference type="Ensembl" id="ENSACIP00000015103.1"/>
    </source>
</evidence>
<evidence type="ECO:0000259" key="2">
    <source>
        <dbReference type="PROSITE" id="PS50240"/>
    </source>
</evidence>
<dbReference type="Gene3D" id="2.40.10.10">
    <property type="entry name" value="Trypsin-like serine proteases"/>
    <property type="match status" value="2"/>
</dbReference>
<organism evidence="3 4">
    <name type="scientific">Amphilophus citrinellus</name>
    <name type="common">Midas cichlid</name>
    <name type="synonym">Cichlasoma citrinellum</name>
    <dbReference type="NCBI Taxonomy" id="61819"/>
    <lineage>
        <taxon>Eukaryota</taxon>
        <taxon>Metazoa</taxon>
        <taxon>Chordata</taxon>
        <taxon>Craniata</taxon>
        <taxon>Vertebrata</taxon>
        <taxon>Euteleostomi</taxon>
        <taxon>Actinopterygii</taxon>
        <taxon>Neopterygii</taxon>
        <taxon>Teleostei</taxon>
        <taxon>Neoteleostei</taxon>
        <taxon>Acanthomorphata</taxon>
        <taxon>Ovalentaria</taxon>
        <taxon>Cichlomorphae</taxon>
        <taxon>Cichliformes</taxon>
        <taxon>Cichlidae</taxon>
        <taxon>New World cichlids</taxon>
        <taxon>Cichlasomatinae</taxon>
        <taxon>Heroini</taxon>
        <taxon>Amphilophus</taxon>
    </lineage>
</organism>
<accession>A0A3Q0RZN1</accession>
<dbReference type="InterPro" id="IPR018114">
    <property type="entry name" value="TRYPSIN_HIS"/>
</dbReference>
<keyword evidence="1" id="KW-1015">Disulfide bond</keyword>
<dbReference type="GeneTree" id="ENSGT00390000009571"/>
<dbReference type="GO" id="GO:0006508">
    <property type="term" value="P:proteolysis"/>
    <property type="evidence" value="ECO:0007669"/>
    <property type="project" value="InterPro"/>
</dbReference>
<dbReference type="AlphaFoldDB" id="A0A3Q0RZN1"/>
<dbReference type="InterPro" id="IPR001314">
    <property type="entry name" value="Peptidase_S1A"/>
</dbReference>
<dbReference type="Ensembl" id="ENSACIT00000015511.1">
    <property type="protein sequence ID" value="ENSACIP00000015103.1"/>
    <property type="gene ID" value="ENSACIG00000011736.1"/>
</dbReference>
<name>A0A3Q0RZN1_AMPCI</name>
<sequence length="225" mass="24882">PLLVNYFSFSGITVSTGVDLHKRIFHDHSCESTERLYHVKVTAQKRRDATLCGGSLIHPQWVLTAAHCWEPGWDMYAHLEIHPQPSQGKKVRVRNDFIFPDTSGDDIMLLKLPTPSNIQPVALPDFPDLPPHLQCGNMHVVDCGPTRYSTCYSVVPYGNRMCLKEPRVHICDGDSGGGVIYNNMIYGVISGSGTCASTEPAVTVNVCSYLSWINRTIGPNNAITK</sequence>
<dbReference type="InterPro" id="IPR001254">
    <property type="entry name" value="Trypsin_dom"/>
</dbReference>
<dbReference type="OMA" id="AHVPYNN"/>
<dbReference type="InterPro" id="IPR009003">
    <property type="entry name" value="Peptidase_S1_PA"/>
</dbReference>
<keyword evidence="4" id="KW-1185">Reference proteome</keyword>
<dbReference type="Proteomes" id="UP000261340">
    <property type="component" value="Unplaced"/>
</dbReference>
<dbReference type="PRINTS" id="PR00722">
    <property type="entry name" value="CHYMOTRYPSIN"/>
</dbReference>
<proteinExistence type="predicted"/>
<dbReference type="InterPro" id="IPR043504">
    <property type="entry name" value="Peptidase_S1_PA_chymotrypsin"/>
</dbReference>
<dbReference type="Pfam" id="PF00089">
    <property type="entry name" value="Trypsin"/>
    <property type="match status" value="1"/>
</dbReference>
<dbReference type="PANTHER" id="PTHR24271:SF50">
    <property type="match status" value="1"/>
</dbReference>
<dbReference type="GO" id="GO:0004252">
    <property type="term" value="F:serine-type endopeptidase activity"/>
    <property type="evidence" value="ECO:0007669"/>
    <property type="project" value="InterPro"/>
</dbReference>
<evidence type="ECO:0000256" key="1">
    <source>
        <dbReference type="ARBA" id="ARBA00023157"/>
    </source>
</evidence>
<dbReference type="STRING" id="61819.ENSACIP00000015103"/>
<evidence type="ECO:0000313" key="4">
    <source>
        <dbReference type="Proteomes" id="UP000261340"/>
    </source>
</evidence>